<dbReference type="SMART" id="SM00086">
    <property type="entry name" value="PAC"/>
    <property type="match status" value="1"/>
</dbReference>
<evidence type="ECO:0000256" key="4">
    <source>
        <dbReference type="PROSITE-ProRule" id="PRU00169"/>
    </source>
</evidence>
<dbReference type="SMART" id="SM00387">
    <property type="entry name" value="HATPase_c"/>
    <property type="match status" value="1"/>
</dbReference>
<dbReference type="InterPro" id="IPR001789">
    <property type="entry name" value="Sig_transdc_resp-reg_receiver"/>
</dbReference>
<keyword evidence="9" id="KW-0808">Transferase</keyword>
<dbReference type="InterPro" id="IPR036097">
    <property type="entry name" value="HisK_dim/P_sf"/>
</dbReference>
<proteinExistence type="predicted"/>
<keyword evidence="9" id="KW-0418">Kinase</keyword>
<dbReference type="Pfam" id="PF00512">
    <property type="entry name" value="HisKA"/>
    <property type="match status" value="1"/>
</dbReference>
<accession>A0ABP3R0E0</accession>
<evidence type="ECO:0000256" key="3">
    <source>
        <dbReference type="ARBA" id="ARBA00022553"/>
    </source>
</evidence>
<dbReference type="NCBIfam" id="TIGR00229">
    <property type="entry name" value="sensory_box"/>
    <property type="match status" value="1"/>
</dbReference>
<gene>
    <name evidence="9" type="ORF">GCM10009416_39190</name>
</gene>
<dbReference type="InterPro" id="IPR001610">
    <property type="entry name" value="PAC"/>
</dbReference>
<dbReference type="InterPro" id="IPR005467">
    <property type="entry name" value="His_kinase_dom"/>
</dbReference>
<dbReference type="SUPFAM" id="SSF55785">
    <property type="entry name" value="PYP-like sensor domain (PAS domain)"/>
    <property type="match status" value="1"/>
</dbReference>
<dbReference type="PANTHER" id="PTHR43065">
    <property type="entry name" value="SENSOR HISTIDINE KINASE"/>
    <property type="match status" value="1"/>
</dbReference>
<dbReference type="PANTHER" id="PTHR43065:SF42">
    <property type="entry name" value="TWO-COMPONENT SENSOR PPRA"/>
    <property type="match status" value="1"/>
</dbReference>
<dbReference type="InterPro" id="IPR003661">
    <property type="entry name" value="HisK_dim/P_dom"/>
</dbReference>
<dbReference type="EMBL" id="BAAAFZ010000062">
    <property type="protein sequence ID" value="GAA0597060.1"/>
    <property type="molecule type" value="Genomic_DNA"/>
</dbReference>
<dbReference type="SMART" id="SM00091">
    <property type="entry name" value="PAS"/>
    <property type="match status" value="1"/>
</dbReference>
<name>A0ABP3R0E0_9PROT</name>
<organism evidence="9 10">
    <name type="scientific">Craurococcus roseus</name>
    <dbReference type="NCBI Taxonomy" id="77585"/>
    <lineage>
        <taxon>Bacteria</taxon>
        <taxon>Pseudomonadati</taxon>
        <taxon>Pseudomonadota</taxon>
        <taxon>Alphaproteobacteria</taxon>
        <taxon>Acetobacterales</taxon>
        <taxon>Acetobacteraceae</taxon>
        <taxon>Craurococcus</taxon>
    </lineage>
</organism>
<evidence type="ECO:0000256" key="2">
    <source>
        <dbReference type="ARBA" id="ARBA00012438"/>
    </source>
</evidence>
<dbReference type="Pfam" id="PF02518">
    <property type="entry name" value="HATPase_c"/>
    <property type="match status" value="1"/>
</dbReference>
<evidence type="ECO:0000313" key="10">
    <source>
        <dbReference type="Proteomes" id="UP001501588"/>
    </source>
</evidence>
<dbReference type="Proteomes" id="UP001501588">
    <property type="component" value="Unassembled WGS sequence"/>
</dbReference>
<feature type="domain" description="PAS" evidence="7">
    <location>
        <begin position="48"/>
        <end position="99"/>
    </location>
</feature>
<evidence type="ECO:0000259" key="6">
    <source>
        <dbReference type="PROSITE" id="PS50110"/>
    </source>
</evidence>
<evidence type="ECO:0000259" key="7">
    <source>
        <dbReference type="PROSITE" id="PS50112"/>
    </source>
</evidence>
<protein>
    <recommendedName>
        <fullName evidence="2">histidine kinase</fullName>
        <ecNumber evidence="2">2.7.13.3</ecNumber>
    </recommendedName>
</protein>
<dbReference type="PROSITE" id="PS50110">
    <property type="entry name" value="RESPONSE_REGULATORY"/>
    <property type="match status" value="1"/>
</dbReference>
<dbReference type="InterPro" id="IPR036890">
    <property type="entry name" value="HATPase_C_sf"/>
</dbReference>
<dbReference type="PROSITE" id="PS50113">
    <property type="entry name" value="PAC"/>
    <property type="match status" value="1"/>
</dbReference>
<dbReference type="Pfam" id="PF13426">
    <property type="entry name" value="PAS_9"/>
    <property type="match status" value="1"/>
</dbReference>
<evidence type="ECO:0000259" key="8">
    <source>
        <dbReference type="PROSITE" id="PS50113"/>
    </source>
</evidence>
<dbReference type="PROSITE" id="PS50112">
    <property type="entry name" value="PAS"/>
    <property type="match status" value="1"/>
</dbReference>
<dbReference type="PROSITE" id="PS50109">
    <property type="entry name" value="HIS_KIN"/>
    <property type="match status" value="1"/>
</dbReference>
<dbReference type="SMART" id="SM00388">
    <property type="entry name" value="HisKA"/>
    <property type="match status" value="1"/>
</dbReference>
<dbReference type="Gene3D" id="3.40.50.2300">
    <property type="match status" value="1"/>
</dbReference>
<dbReference type="InterPro" id="IPR000014">
    <property type="entry name" value="PAS"/>
</dbReference>
<dbReference type="Gene3D" id="1.10.287.130">
    <property type="match status" value="1"/>
</dbReference>
<dbReference type="Gene3D" id="3.30.450.20">
    <property type="entry name" value="PAS domain"/>
    <property type="match status" value="1"/>
</dbReference>
<reference evidence="10" key="1">
    <citation type="journal article" date="2019" name="Int. J. Syst. Evol. Microbiol.">
        <title>The Global Catalogue of Microorganisms (GCM) 10K type strain sequencing project: providing services to taxonomists for standard genome sequencing and annotation.</title>
        <authorList>
            <consortium name="The Broad Institute Genomics Platform"/>
            <consortium name="The Broad Institute Genome Sequencing Center for Infectious Disease"/>
            <person name="Wu L."/>
            <person name="Ma J."/>
        </authorList>
    </citation>
    <scope>NUCLEOTIDE SEQUENCE [LARGE SCALE GENOMIC DNA]</scope>
    <source>
        <strain evidence="10">JCM 9933</strain>
    </source>
</reference>
<dbReference type="SUPFAM" id="SSF52172">
    <property type="entry name" value="CheY-like"/>
    <property type="match status" value="1"/>
</dbReference>
<dbReference type="SUPFAM" id="SSF55874">
    <property type="entry name" value="ATPase domain of HSP90 chaperone/DNA topoisomerase II/histidine kinase"/>
    <property type="match status" value="1"/>
</dbReference>
<feature type="modified residue" description="4-aspartylphosphate" evidence="4">
    <location>
        <position position="454"/>
    </location>
</feature>
<dbReference type="SUPFAM" id="SSF47384">
    <property type="entry name" value="Homodimeric domain of signal transducing histidine kinase"/>
    <property type="match status" value="1"/>
</dbReference>
<comment type="catalytic activity">
    <reaction evidence="1">
        <text>ATP + protein L-histidine = ADP + protein N-phospho-L-histidine.</text>
        <dbReference type="EC" id="2.7.13.3"/>
    </reaction>
</comment>
<dbReference type="InterPro" id="IPR011006">
    <property type="entry name" value="CheY-like_superfamily"/>
</dbReference>
<keyword evidence="3 4" id="KW-0597">Phosphoprotein</keyword>
<dbReference type="InterPro" id="IPR000700">
    <property type="entry name" value="PAS-assoc_C"/>
</dbReference>
<dbReference type="RefSeq" id="WP_343897089.1">
    <property type="nucleotide sequence ID" value="NZ_BAAAFZ010000062.1"/>
</dbReference>
<dbReference type="Gene3D" id="3.30.565.10">
    <property type="entry name" value="Histidine kinase-like ATPase, C-terminal domain"/>
    <property type="match status" value="1"/>
</dbReference>
<dbReference type="InterPro" id="IPR035965">
    <property type="entry name" value="PAS-like_dom_sf"/>
</dbReference>
<dbReference type="InterPro" id="IPR003594">
    <property type="entry name" value="HATPase_dom"/>
</dbReference>
<dbReference type="GO" id="GO:0016301">
    <property type="term" value="F:kinase activity"/>
    <property type="evidence" value="ECO:0007669"/>
    <property type="project" value="UniProtKB-KW"/>
</dbReference>
<dbReference type="CDD" id="cd00082">
    <property type="entry name" value="HisKA"/>
    <property type="match status" value="1"/>
</dbReference>
<dbReference type="PRINTS" id="PR00344">
    <property type="entry name" value="BCTRLSENSOR"/>
</dbReference>
<comment type="caution">
    <text evidence="9">The sequence shown here is derived from an EMBL/GenBank/DDBJ whole genome shotgun (WGS) entry which is preliminary data.</text>
</comment>
<sequence length="523" mass="54886">MAPNTDDDASKRARDFAGAMGPAAGSDDVFFAAVAQAGLPMVVTNPRQADNPIIFANPAFLRMTGYSAEEVLGRNCRFVQGPETDAASIQALRRAIRECASATVELVNYRRDGTPFWNALFVSPVFGRDGELLYFFGSQLDVTGQRAAEAALRRSQKLEAVGQLTSGIAHDFNNLLMVVAGNLELMEKAGHADRRERYSSRMREAVARARNLTKQLLAFARRQQLERRAVDLNALVASLGDFAQRSLGPGIRLETRLQPGIAACLADPAQVEVALVNLLLNARDAMPGGGVVTISTGSVRLGPDAPEVASGEVPEGDYTSLAVADAGSGMAPEVLNRATEPFFSTKDGGPGSGLGLSTVYGFAQQSQGHLSLRSRPGSGTVARLLLPCVPSPDDAPAPLRGSERVLLVDADQGARDATTALLEGLGYSVVRAGSAHEAAALLERGVRADLLLVDASAGPKGRDLAAHAESRPPAPRVLLLADPGQAPLAATPSGRAVPALGKPYDRGELALRLRDALGPGRPA</sequence>
<evidence type="ECO:0000259" key="5">
    <source>
        <dbReference type="PROSITE" id="PS50109"/>
    </source>
</evidence>
<dbReference type="EC" id="2.7.13.3" evidence="2"/>
<feature type="domain" description="PAC" evidence="8">
    <location>
        <begin position="102"/>
        <end position="154"/>
    </location>
</feature>
<evidence type="ECO:0000313" key="9">
    <source>
        <dbReference type="EMBL" id="GAA0597060.1"/>
    </source>
</evidence>
<evidence type="ECO:0000256" key="1">
    <source>
        <dbReference type="ARBA" id="ARBA00000085"/>
    </source>
</evidence>
<dbReference type="CDD" id="cd00130">
    <property type="entry name" value="PAS"/>
    <property type="match status" value="1"/>
</dbReference>
<feature type="domain" description="Response regulatory" evidence="6">
    <location>
        <begin position="404"/>
        <end position="517"/>
    </location>
</feature>
<dbReference type="InterPro" id="IPR004358">
    <property type="entry name" value="Sig_transdc_His_kin-like_C"/>
</dbReference>
<feature type="domain" description="Histidine kinase" evidence="5">
    <location>
        <begin position="167"/>
        <end position="390"/>
    </location>
</feature>
<keyword evidence="10" id="KW-1185">Reference proteome</keyword>